<evidence type="ECO:0000313" key="2">
    <source>
        <dbReference type="EMBL" id="PAB60559.1"/>
    </source>
</evidence>
<accession>A0A267MLU4</accession>
<reference evidence="2 3" key="1">
    <citation type="submission" date="2017-06" db="EMBL/GenBank/DDBJ databases">
        <title>Draft genome sequence of anaerobic fermentative bacterium Anaeromicrobium sediminis DY2726D isolated from West Pacific Ocean sediments.</title>
        <authorList>
            <person name="Zeng X."/>
        </authorList>
    </citation>
    <scope>NUCLEOTIDE SEQUENCE [LARGE SCALE GENOMIC DNA]</scope>
    <source>
        <strain evidence="2 3">DY2726D</strain>
    </source>
</reference>
<feature type="domain" description="Endospore appendages core" evidence="1">
    <location>
        <begin position="11"/>
        <end position="115"/>
    </location>
</feature>
<proteinExistence type="predicted"/>
<evidence type="ECO:0000259" key="1">
    <source>
        <dbReference type="Pfam" id="PF13157"/>
    </source>
</evidence>
<evidence type="ECO:0000313" key="3">
    <source>
        <dbReference type="Proteomes" id="UP000216024"/>
    </source>
</evidence>
<sequence>MGSYCEQSCICCRDKIMDKDCFEQCYSYTGIGPDIPRTLWEADGVVSTSGTLVLEVTELTDGNLDILLNGVSQGLTLDLNDSIVITSDVLNSIVIRPSASNVDVTVDLCLNVSYECC</sequence>
<dbReference type="InterPro" id="IPR025055">
    <property type="entry name" value="Ena_core"/>
</dbReference>
<protein>
    <recommendedName>
        <fullName evidence="1">Endospore appendages core domain-containing protein</fullName>
    </recommendedName>
</protein>
<dbReference type="Proteomes" id="UP000216024">
    <property type="component" value="Unassembled WGS sequence"/>
</dbReference>
<dbReference type="Pfam" id="PF13157">
    <property type="entry name" value="Enas"/>
    <property type="match status" value="1"/>
</dbReference>
<organism evidence="2 3">
    <name type="scientific">Anaeromicrobium sediminis</name>
    <dbReference type="NCBI Taxonomy" id="1478221"/>
    <lineage>
        <taxon>Bacteria</taxon>
        <taxon>Bacillati</taxon>
        <taxon>Bacillota</taxon>
        <taxon>Clostridia</taxon>
        <taxon>Peptostreptococcales</taxon>
        <taxon>Thermotaleaceae</taxon>
        <taxon>Anaeromicrobium</taxon>
    </lineage>
</organism>
<name>A0A267MLU4_9FIRM</name>
<dbReference type="AlphaFoldDB" id="A0A267MLU4"/>
<gene>
    <name evidence="2" type="ORF">CCE28_03170</name>
</gene>
<dbReference type="EMBL" id="NIBG01000002">
    <property type="protein sequence ID" value="PAB60559.1"/>
    <property type="molecule type" value="Genomic_DNA"/>
</dbReference>
<keyword evidence="3" id="KW-1185">Reference proteome</keyword>
<comment type="caution">
    <text evidence="2">The sequence shown here is derived from an EMBL/GenBank/DDBJ whole genome shotgun (WGS) entry which is preliminary data.</text>
</comment>